<keyword evidence="2" id="KW-1185">Reference proteome</keyword>
<dbReference type="PATRIC" id="fig|1114963.3.peg.3713"/>
<comment type="caution">
    <text evidence="1">The sequence shown here is derived from an EMBL/GenBank/DDBJ whole genome shotgun (WGS) entry which is preliminary data.</text>
</comment>
<reference evidence="1 2" key="1">
    <citation type="journal article" date="2015" name="G3 (Bethesda)">
        <title>Insights into Ongoing Evolution of the Hexachlorocyclohexane Catabolic Pathway from Comparative Genomics of Ten Sphingomonadaceae Strains.</title>
        <authorList>
            <person name="Pearce S.L."/>
            <person name="Oakeshott J.G."/>
            <person name="Pandey G."/>
        </authorList>
    </citation>
    <scope>NUCLEOTIDE SEQUENCE [LARGE SCALE GENOMIC DNA]</scope>
    <source>
        <strain evidence="1 2">LL02</strain>
    </source>
</reference>
<sequence length="112" mass="11913">MRLSDAGGRAVAADISCMFKSVDTALFDVARLAATIMEANAASSVLPARLQGALDSTAASFSKLVESRKDMVQMHRKLAVIKGESQQRETDWGCLGDDKPSGVLKTVEIARA</sequence>
<dbReference type="AlphaFoldDB" id="A0A0J8ACV6"/>
<dbReference type="EMBL" id="JACU01000008">
    <property type="protein sequence ID" value="KMS52940.1"/>
    <property type="molecule type" value="Genomic_DNA"/>
</dbReference>
<protein>
    <submittedName>
        <fullName evidence="1">Uncharacterized protein</fullName>
    </submittedName>
</protein>
<dbReference type="Proteomes" id="UP000052268">
    <property type="component" value="Unassembled WGS sequence"/>
</dbReference>
<organism evidence="1 2">
    <name type="scientific">Novosphingobium barchaimii LL02</name>
    <dbReference type="NCBI Taxonomy" id="1114963"/>
    <lineage>
        <taxon>Bacteria</taxon>
        <taxon>Pseudomonadati</taxon>
        <taxon>Pseudomonadota</taxon>
        <taxon>Alphaproteobacteria</taxon>
        <taxon>Sphingomonadales</taxon>
        <taxon>Sphingomonadaceae</taxon>
        <taxon>Novosphingobium</taxon>
    </lineage>
</organism>
<proteinExistence type="predicted"/>
<evidence type="ECO:0000313" key="2">
    <source>
        <dbReference type="Proteomes" id="UP000052268"/>
    </source>
</evidence>
<gene>
    <name evidence="1" type="ORF">V474_24295</name>
</gene>
<accession>A0A0J8ACV6</accession>
<evidence type="ECO:0000313" key="1">
    <source>
        <dbReference type="EMBL" id="KMS52940.1"/>
    </source>
</evidence>
<name>A0A0J8ACV6_9SPHN</name>